<dbReference type="Gene3D" id="3.40.640.10">
    <property type="entry name" value="Type I PLP-dependent aspartate aminotransferase-like (Major domain)"/>
    <property type="match status" value="1"/>
</dbReference>
<dbReference type="PIRSF" id="PIRSF000390">
    <property type="entry name" value="PLP_StrS"/>
    <property type="match status" value="1"/>
</dbReference>
<dbReference type="Gene3D" id="3.90.1150.10">
    <property type="entry name" value="Aspartate Aminotransferase, domain 1"/>
    <property type="match status" value="1"/>
</dbReference>
<dbReference type="SUPFAM" id="SSF53383">
    <property type="entry name" value="PLP-dependent transferases"/>
    <property type="match status" value="1"/>
</dbReference>
<dbReference type="CDD" id="cd00616">
    <property type="entry name" value="AHBA_syn"/>
    <property type="match status" value="1"/>
</dbReference>
<dbReference type="GO" id="GO:0000271">
    <property type="term" value="P:polysaccharide biosynthetic process"/>
    <property type="evidence" value="ECO:0007669"/>
    <property type="project" value="TreeGrafter"/>
</dbReference>
<evidence type="ECO:0000256" key="5">
    <source>
        <dbReference type="RuleBase" id="RU004508"/>
    </source>
</evidence>
<proteinExistence type="inferred from homology"/>
<evidence type="ECO:0000256" key="1">
    <source>
        <dbReference type="ARBA" id="ARBA00022898"/>
    </source>
</evidence>
<dbReference type="Proteomes" id="UP000306416">
    <property type="component" value="Unassembled WGS sequence"/>
</dbReference>
<feature type="active site" description="Proton acceptor" evidence="3">
    <location>
        <position position="188"/>
    </location>
</feature>
<evidence type="ECO:0000313" key="6">
    <source>
        <dbReference type="EMBL" id="TGU70204.1"/>
    </source>
</evidence>
<feature type="modified residue" description="N6-(pyridoxal phosphate)lysine" evidence="4">
    <location>
        <position position="188"/>
    </location>
</feature>
<dbReference type="InterPro" id="IPR000653">
    <property type="entry name" value="DegT/StrS_aminotransferase"/>
</dbReference>
<dbReference type="Pfam" id="PF01041">
    <property type="entry name" value="DegT_DnrJ_EryC1"/>
    <property type="match status" value="1"/>
</dbReference>
<keyword evidence="7" id="KW-1185">Reference proteome</keyword>
<dbReference type="InterPro" id="IPR015422">
    <property type="entry name" value="PyrdxlP-dep_Trfase_small"/>
</dbReference>
<keyword evidence="6" id="KW-0032">Aminotransferase</keyword>
<dbReference type="InterPro" id="IPR015424">
    <property type="entry name" value="PyrdxlP-dep_Trfase"/>
</dbReference>
<dbReference type="RefSeq" id="WP_135872535.1">
    <property type="nucleotide sequence ID" value="NZ_SRSC01000005.1"/>
</dbReference>
<sequence>MSVPLQAPLRQYQQFATEIDTAVQSALSSGRWLFGTSVDQFEKSFAAYCRVPFVITVANGTDALEISLIAAGAKGREVITVANAGGYTTTACRIIGAIPVYVDIDPETLLMSPQHALAAVTKDTAALVVTHLYGRMADVEAFRTGLAAMGREDVVIIEDCAQAHGALLNGKRAGSCGDLATFSFYPTKNLGAMGDGGAIACHAPDIAAKIRALSQYGWSQRYCSTVAHGRNSRMDEIQAAILLSKLPHLDDWNERRRQIVQRYRAAASAAFNCWNTDSPAFVAHLAVCRHRQRDHIRAVLSEAGVATDVHYPTLDCDQPSQQGLPMVVHDLHESRAASREIFTLPCFPEMTEDEVSLVVSALQSNG</sequence>
<dbReference type="AlphaFoldDB" id="A0A4S1CA75"/>
<dbReference type="InterPro" id="IPR015421">
    <property type="entry name" value="PyrdxlP-dep_Trfase_major"/>
</dbReference>
<dbReference type="EMBL" id="SRSC01000005">
    <property type="protein sequence ID" value="TGU70204.1"/>
    <property type="molecule type" value="Genomic_DNA"/>
</dbReference>
<evidence type="ECO:0000256" key="4">
    <source>
        <dbReference type="PIRSR" id="PIRSR000390-2"/>
    </source>
</evidence>
<comment type="caution">
    <text evidence="6">The sequence shown here is derived from an EMBL/GenBank/DDBJ whole genome shotgun (WGS) entry which is preliminary data.</text>
</comment>
<protein>
    <submittedName>
        <fullName evidence="6">DegT/DnrJ/EryC1/StrS family aminotransferase</fullName>
    </submittedName>
</protein>
<comment type="similarity">
    <text evidence="2 5">Belongs to the DegT/DnrJ/EryC1 family.</text>
</comment>
<keyword evidence="1 4" id="KW-0663">Pyridoxal phosphate</keyword>
<dbReference type="PANTHER" id="PTHR30244">
    <property type="entry name" value="TRANSAMINASE"/>
    <property type="match status" value="1"/>
</dbReference>
<organism evidence="6 7">
    <name type="scientific">Geomonas terrae</name>
    <dbReference type="NCBI Taxonomy" id="2562681"/>
    <lineage>
        <taxon>Bacteria</taxon>
        <taxon>Pseudomonadati</taxon>
        <taxon>Thermodesulfobacteriota</taxon>
        <taxon>Desulfuromonadia</taxon>
        <taxon>Geobacterales</taxon>
        <taxon>Geobacteraceae</taxon>
        <taxon>Geomonas</taxon>
    </lineage>
</organism>
<accession>A0A4S1CA75</accession>
<dbReference type="GO" id="GO:0008483">
    <property type="term" value="F:transaminase activity"/>
    <property type="evidence" value="ECO:0007669"/>
    <property type="project" value="UniProtKB-KW"/>
</dbReference>
<evidence type="ECO:0000313" key="7">
    <source>
        <dbReference type="Proteomes" id="UP000306416"/>
    </source>
</evidence>
<gene>
    <name evidence="6" type="ORF">E4633_18570</name>
</gene>
<dbReference type="GO" id="GO:0030170">
    <property type="term" value="F:pyridoxal phosphate binding"/>
    <property type="evidence" value="ECO:0007669"/>
    <property type="project" value="TreeGrafter"/>
</dbReference>
<name>A0A4S1CA75_9BACT</name>
<keyword evidence="6" id="KW-0808">Transferase</keyword>
<dbReference type="PANTHER" id="PTHR30244:SF36">
    <property type="entry name" value="3-OXO-GLUCOSE-6-PHOSPHATE:GLUTAMATE AMINOTRANSFERASE"/>
    <property type="match status" value="1"/>
</dbReference>
<evidence type="ECO:0000256" key="2">
    <source>
        <dbReference type="ARBA" id="ARBA00037999"/>
    </source>
</evidence>
<reference evidence="6 7" key="1">
    <citation type="submission" date="2019-04" db="EMBL/GenBank/DDBJ databases">
        <title>Geobacter oryzae sp. nov., ferric-reducing bacteria isolated from paddy soil.</title>
        <authorList>
            <person name="Xu Z."/>
            <person name="Masuda Y."/>
            <person name="Itoh H."/>
            <person name="Senoo K."/>
        </authorList>
    </citation>
    <scope>NUCLEOTIDE SEQUENCE [LARGE SCALE GENOMIC DNA]</scope>
    <source>
        <strain evidence="6 7">Red111</strain>
    </source>
</reference>
<evidence type="ECO:0000256" key="3">
    <source>
        <dbReference type="PIRSR" id="PIRSR000390-1"/>
    </source>
</evidence>